<evidence type="ECO:0000313" key="3">
    <source>
        <dbReference type="Proteomes" id="UP000237105"/>
    </source>
</evidence>
<sequence>MDSSWGFEIGDDCGEERKRKNRKEDPSQKNWFLNTFACRSQYESSPKSWRLPSSCVGRRLIT</sequence>
<feature type="compositionally biased region" description="Basic and acidic residues" evidence="1">
    <location>
        <begin position="15"/>
        <end position="26"/>
    </location>
</feature>
<dbReference type="EMBL" id="JXTB01000280">
    <property type="protein sequence ID" value="PON48231.1"/>
    <property type="molecule type" value="Genomic_DNA"/>
</dbReference>
<evidence type="ECO:0000256" key="1">
    <source>
        <dbReference type="SAM" id="MobiDB-lite"/>
    </source>
</evidence>
<evidence type="ECO:0000313" key="2">
    <source>
        <dbReference type="EMBL" id="PON48231.1"/>
    </source>
</evidence>
<proteinExistence type="predicted"/>
<protein>
    <submittedName>
        <fullName evidence="2">Uncharacterized protein</fullName>
    </submittedName>
</protein>
<dbReference type="Proteomes" id="UP000237105">
    <property type="component" value="Unassembled WGS sequence"/>
</dbReference>
<feature type="region of interest" description="Disordered" evidence="1">
    <location>
        <begin position="1"/>
        <end position="26"/>
    </location>
</feature>
<comment type="caution">
    <text evidence="2">The sequence shown here is derived from an EMBL/GenBank/DDBJ whole genome shotgun (WGS) entry which is preliminary data.</text>
</comment>
<name>A0A2P5BHF5_PARAD</name>
<organism evidence="2 3">
    <name type="scientific">Parasponia andersonii</name>
    <name type="common">Sponia andersonii</name>
    <dbReference type="NCBI Taxonomy" id="3476"/>
    <lineage>
        <taxon>Eukaryota</taxon>
        <taxon>Viridiplantae</taxon>
        <taxon>Streptophyta</taxon>
        <taxon>Embryophyta</taxon>
        <taxon>Tracheophyta</taxon>
        <taxon>Spermatophyta</taxon>
        <taxon>Magnoliopsida</taxon>
        <taxon>eudicotyledons</taxon>
        <taxon>Gunneridae</taxon>
        <taxon>Pentapetalae</taxon>
        <taxon>rosids</taxon>
        <taxon>fabids</taxon>
        <taxon>Rosales</taxon>
        <taxon>Cannabaceae</taxon>
        <taxon>Parasponia</taxon>
    </lineage>
</organism>
<keyword evidence="3" id="KW-1185">Reference proteome</keyword>
<reference evidence="3" key="1">
    <citation type="submission" date="2016-06" db="EMBL/GenBank/DDBJ databases">
        <title>Parallel loss of symbiosis genes in relatives of nitrogen-fixing non-legume Parasponia.</title>
        <authorList>
            <person name="Van Velzen R."/>
            <person name="Holmer R."/>
            <person name="Bu F."/>
            <person name="Rutten L."/>
            <person name="Van Zeijl A."/>
            <person name="Liu W."/>
            <person name="Santuari L."/>
            <person name="Cao Q."/>
            <person name="Sharma T."/>
            <person name="Shen D."/>
            <person name="Roswanjaya Y."/>
            <person name="Wardhani T."/>
            <person name="Kalhor M.S."/>
            <person name="Jansen J."/>
            <person name="Van den Hoogen J."/>
            <person name="Gungor B."/>
            <person name="Hartog M."/>
            <person name="Hontelez J."/>
            <person name="Verver J."/>
            <person name="Yang W.-C."/>
            <person name="Schijlen E."/>
            <person name="Repin R."/>
            <person name="Schilthuizen M."/>
            <person name="Schranz E."/>
            <person name="Heidstra R."/>
            <person name="Miyata K."/>
            <person name="Fedorova E."/>
            <person name="Kohlen W."/>
            <person name="Bisseling T."/>
            <person name="Smit S."/>
            <person name="Geurts R."/>
        </authorList>
    </citation>
    <scope>NUCLEOTIDE SEQUENCE [LARGE SCALE GENOMIC DNA]</scope>
    <source>
        <strain evidence="3">cv. WU1-14</strain>
    </source>
</reference>
<accession>A0A2P5BHF5</accession>
<gene>
    <name evidence="2" type="ORF">PanWU01x14_238810</name>
</gene>
<dbReference type="AlphaFoldDB" id="A0A2P5BHF5"/>